<organism evidence="9 10">
    <name type="scientific">Erysipelothrix larvae</name>
    <dbReference type="NCBI Taxonomy" id="1514105"/>
    <lineage>
        <taxon>Bacteria</taxon>
        <taxon>Bacillati</taxon>
        <taxon>Bacillota</taxon>
        <taxon>Erysipelotrichia</taxon>
        <taxon>Erysipelotrichales</taxon>
        <taxon>Erysipelotrichaceae</taxon>
        <taxon>Erysipelothrix</taxon>
    </lineage>
</organism>
<proteinExistence type="predicted"/>
<keyword evidence="1" id="KW-0813">Transport</keyword>
<keyword evidence="3 9" id="KW-0762">Sugar transport</keyword>
<evidence type="ECO:0000313" key="9">
    <source>
        <dbReference type="EMBL" id="AMC93119.1"/>
    </source>
</evidence>
<gene>
    <name evidence="9" type="ORF">AOC36_03760</name>
</gene>
<evidence type="ECO:0000256" key="3">
    <source>
        <dbReference type="ARBA" id="ARBA00022597"/>
    </source>
</evidence>
<dbReference type="AlphaFoldDB" id="A0A0X8GZI8"/>
<dbReference type="PANTHER" id="PTHR34581:SF2">
    <property type="entry name" value="PTS SYSTEM N,N'-DIACETYLCHITOBIOSE-SPECIFIC EIIB COMPONENT"/>
    <property type="match status" value="1"/>
</dbReference>
<dbReference type="CDD" id="cd05564">
    <property type="entry name" value="PTS_IIB_chitobiose_lichenan"/>
    <property type="match status" value="1"/>
</dbReference>
<dbReference type="Proteomes" id="UP000063781">
    <property type="component" value="Chromosome"/>
</dbReference>
<keyword evidence="2" id="KW-0597">Phosphoprotein</keyword>
<dbReference type="InterPro" id="IPR051819">
    <property type="entry name" value="PTS_sugar-specific_EIIB"/>
</dbReference>
<evidence type="ECO:0000259" key="8">
    <source>
        <dbReference type="PROSITE" id="PS51100"/>
    </source>
</evidence>
<dbReference type="RefSeq" id="WP_067631582.1">
    <property type="nucleotide sequence ID" value="NZ_CP013213.1"/>
</dbReference>
<keyword evidence="6" id="KW-0418">Kinase</keyword>
<dbReference type="GO" id="GO:0009401">
    <property type="term" value="P:phosphoenolpyruvate-dependent sugar phosphotransferase system"/>
    <property type="evidence" value="ECO:0007669"/>
    <property type="project" value="UniProtKB-KW"/>
</dbReference>
<name>A0A0X8GZI8_9FIRM</name>
<reference evidence="9 10" key="1">
    <citation type="submission" date="2015-10" db="EMBL/GenBank/DDBJ databases">
        <title>Erysipelothrix larvae sp. LV19 isolated from the larval gut of the rhinoceros beetle, Trypoxylus dichotomus.</title>
        <authorList>
            <person name="Lim S."/>
            <person name="Kim B.-C."/>
        </authorList>
    </citation>
    <scope>NUCLEOTIDE SEQUENCE [LARGE SCALE GENOMIC DNA]</scope>
    <source>
        <strain evidence="9 10">LV19</strain>
    </source>
</reference>
<dbReference type="PANTHER" id="PTHR34581">
    <property type="entry name" value="PTS SYSTEM N,N'-DIACETYLCHITOBIOSE-SPECIFIC EIIB COMPONENT"/>
    <property type="match status" value="1"/>
</dbReference>
<sequence length="102" mass="10976">MRKIVLFCSAGMSTSILVNKMIEAAKAIDYDCTVEAHSVSEVARLGADADIVLLGPQVRFNLAGVQKTLPGKPVEVIDMRMYGTMNGAAVIDHVRKVLGDDK</sequence>
<evidence type="ECO:0000256" key="1">
    <source>
        <dbReference type="ARBA" id="ARBA00022448"/>
    </source>
</evidence>
<feature type="modified residue" description="Phosphocysteine; by EIIA" evidence="7">
    <location>
        <position position="8"/>
    </location>
</feature>
<feature type="domain" description="PTS EIIB type-3" evidence="8">
    <location>
        <begin position="1"/>
        <end position="102"/>
    </location>
</feature>
<evidence type="ECO:0000256" key="7">
    <source>
        <dbReference type="PROSITE-ProRule" id="PRU00423"/>
    </source>
</evidence>
<dbReference type="GO" id="GO:0008982">
    <property type="term" value="F:protein-N(PI)-phosphohistidine-sugar phosphotransferase activity"/>
    <property type="evidence" value="ECO:0007669"/>
    <property type="project" value="InterPro"/>
</dbReference>
<evidence type="ECO:0000256" key="6">
    <source>
        <dbReference type="ARBA" id="ARBA00022777"/>
    </source>
</evidence>
<dbReference type="InterPro" id="IPR013012">
    <property type="entry name" value="PTS_EIIB_3"/>
</dbReference>
<evidence type="ECO:0000256" key="5">
    <source>
        <dbReference type="ARBA" id="ARBA00022683"/>
    </source>
</evidence>
<dbReference type="EMBL" id="CP013213">
    <property type="protein sequence ID" value="AMC93119.1"/>
    <property type="molecule type" value="Genomic_DNA"/>
</dbReference>
<dbReference type="InterPro" id="IPR003501">
    <property type="entry name" value="PTS_EIIB_2/3"/>
</dbReference>
<evidence type="ECO:0000313" key="10">
    <source>
        <dbReference type="Proteomes" id="UP000063781"/>
    </source>
</evidence>
<keyword evidence="5" id="KW-0598">Phosphotransferase system</keyword>
<dbReference type="InterPro" id="IPR036095">
    <property type="entry name" value="PTS_EIIB-like_sf"/>
</dbReference>
<dbReference type="Pfam" id="PF02302">
    <property type="entry name" value="PTS_IIB"/>
    <property type="match status" value="1"/>
</dbReference>
<evidence type="ECO:0000256" key="2">
    <source>
        <dbReference type="ARBA" id="ARBA00022553"/>
    </source>
</evidence>
<evidence type="ECO:0000256" key="4">
    <source>
        <dbReference type="ARBA" id="ARBA00022679"/>
    </source>
</evidence>
<accession>A0A0X8GZI8</accession>
<dbReference type="PROSITE" id="PS51100">
    <property type="entry name" value="PTS_EIIB_TYPE_3"/>
    <property type="match status" value="1"/>
</dbReference>
<dbReference type="SUPFAM" id="SSF52794">
    <property type="entry name" value="PTS system IIB component-like"/>
    <property type="match status" value="1"/>
</dbReference>
<keyword evidence="4" id="KW-0808">Transferase</keyword>
<keyword evidence="10" id="KW-1185">Reference proteome</keyword>
<dbReference type="STRING" id="1514105.AOC36_03760"/>
<dbReference type="OrthoDB" id="2186177at2"/>
<dbReference type="Gene3D" id="3.40.50.2300">
    <property type="match status" value="1"/>
</dbReference>
<dbReference type="GO" id="GO:0016301">
    <property type="term" value="F:kinase activity"/>
    <property type="evidence" value="ECO:0007669"/>
    <property type="project" value="UniProtKB-KW"/>
</dbReference>
<protein>
    <submittedName>
        <fullName evidence="9">PTS sugar transporter subunit IIB</fullName>
    </submittedName>
</protein>
<dbReference type="KEGG" id="erl:AOC36_03760"/>